<organism evidence="6 7">
    <name type="scientific">Ananas comosus</name>
    <name type="common">Pineapple</name>
    <name type="synonym">Ananas ananas</name>
    <dbReference type="NCBI Taxonomy" id="4615"/>
    <lineage>
        <taxon>Eukaryota</taxon>
        <taxon>Viridiplantae</taxon>
        <taxon>Streptophyta</taxon>
        <taxon>Embryophyta</taxon>
        <taxon>Tracheophyta</taxon>
        <taxon>Spermatophyta</taxon>
        <taxon>Magnoliopsida</taxon>
        <taxon>Liliopsida</taxon>
        <taxon>Poales</taxon>
        <taxon>Bromeliaceae</taxon>
        <taxon>Bromelioideae</taxon>
        <taxon>Ananas</taxon>
    </lineage>
</organism>
<name>A0A199UIU9_ANACO</name>
<dbReference type="Gramene" id="Aco014645.1.mrna1">
    <property type="protein sequence ID" value="Aco014645.1.mrna1"/>
    <property type="gene ID" value="Aco014645.1.path1"/>
</dbReference>
<feature type="region of interest" description="Disordered" evidence="5">
    <location>
        <begin position="1"/>
        <end position="37"/>
    </location>
</feature>
<dbReference type="FunFam" id="1.25.40.20:FF:000316">
    <property type="entry name" value="BRCA1-associated RING domain protein 1"/>
    <property type="match status" value="1"/>
</dbReference>
<dbReference type="InterPro" id="IPR002110">
    <property type="entry name" value="Ankyrin_rpt"/>
</dbReference>
<dbReference type="OrthoDB" id="194358at2759"/>
<dbReference type="InterPro" id="IPR051573">
    <property type="entry name" value="Ankyrin-SOCS_box_domain"/>
</dbReference>
<dbReference type="Pfam" id="PF12796">
    <property type="entry name" value="Ank_2"/>
    <property type="match status" value="1"/>
</dbReference>
<dbReference type="Proteomes" id="UP000515123">
    <property type="component" value="Linkage group 8"/>
</dbReference>
<dbReference type="AlphaFoldDB" id="A0A199UIU9"/>
<feature type="compositionally biased region" description="Acidic residues" evidence="5">
    <location>
        <begin position="11"/>
        <end position="32"/>
    </location>
</feature>
<dbReference type="PANTHER" id="PTHR24136:SF15">
    <property type="entry name" value="ANK_REP_REGION DOMAIN-CONTAINING PROTEIN"/>
    <property type="match status" value="1"/>
</dbReference>
<evidence type="ECO:0000313" key="9">
    <source>
        <dbReference type="RefSeq" id="XP_020093334.1"/>
    </source>
</evidence>
<dbReference type="EMBL" id="LSRQ01007777">
    <property type="protein sequence ID" value="OAY64631.1"/>
    <property type="molecule type" value="Genomic_DNA"/>
</dbReference>
<dbReference type="GeneID" id="109713605"/>
<dbReference type="GO" id="GO:0045732">
    <property type="term" value="P:positive regulation of protein catabolic process"/>
    <property type="evidence" value="ECO:0007669"/>
    <property type="project" value="TreeGrafter"/>
</dbReference>
<evidence type="ECO:0000313" key="7">
    <source>
        <dbReference type="Proteomes" id="UP000092600"/>
    </source>
</evidence>
<gene>
    <name evidence="9" type="primary">LOC109713605</name>
    <name evidence="6" type="ORF">ACMD2_01916</name>
</gene>
<evidence type="ECO:0000313" key="6">
    <source>
        <dbReference type="EMBL" id="OAY64631.1"/>
    </source>
</evidence>
<evidence type="ECO:0000313" key="8">
    <source>
        <dbReference type="Proteomes" id="UP000515123"/>
    </source>
</evidence>
<dbReference type="InterPro" id="IPR036770">
    <property type="entry name" value="Ankyrin_rpt-contain_sf"/>
</dbReference>
<dbReference type="PROSITE" id="PS50297">
    <property type="entry name" value="ANK_REP_REGION"/>
    <property type="match status" value="2"/>
</dbReference>
<dbReference type="GO" id="GO:0016567">
    <property type="term" value="P:protein ubiquitination"/>
    <property type="evidence" value="ECO:0007669"/>
    <property type="project" value="TreeGrafter"/>
</dbReference>
<keyword evidence="2" id="KW-0677">Repeat</keyword>
<dbReference type="PANTHER" id="PTHR24136">
    <property type="entry name" value="SOWAH (DROSOPHILA) HOMOLOG"/>
    <property type="match status" value="1"/>
</dbReference>
<evidence type="ECO:0000256" key="4">
    <source>
        <dbReference type="PROSITE-ProRule" id="PRU00023"/>
    </source>
</evidence>
<keyword evidence="8" id="KW-1185">Reference proteome</keyword>
<dbReference type="SUPFAM" id="SSF48403">
    <property type="entry name" value="Ankyrin repeat"/>
    <property type="match status" value="1"/>
</dbReference>
<sequence>MAVPGGRNGLMEEEGGGEGEGGYYEDDGDAWADPDREIPPHLRPLAEAAQRGDVDALRAALDNYTGSIDDPVEDGDTVLHLACLYGHLSCVQLLLERGASLESKDEEGAIPLHDACAGGFSEIVQRILDFAGNPDCVMRMLNTVDAEGDTPLHHAARGEHLDVVKLLLAAGASPRKANAYGQTPADLADVDTEVQSFLAALVDDAAE</sequence>
<feature type="repeat" description="ANK" evidence="4">
    <location>
        <begin position="147"/>
        <end position="179"/>
    </location>
</feature>
<dbReference type="SMART" id="SM00248">
    <property type="entry name" value="ANK"/>
    <property type="match status" value="4"/>
</dbReference>
<comment type="similarity">
    <text evidence="1">Belongs to the ankyrin SOCS box (ASB) family.</text>
</comment>
<dbReference type="Proteomes" id="UP000092600">
    <property type="component" value="Unassembled WGS sequence"/>
</dbReference>
<dbReference type="STRING" id="4615.A0A199UIU9"/>
<evidence type="ECO:0000256" key="1">
    <source>
        <dbReference type="ARBA" id="ARBA00005949"/>
    </source>
</evidence>
<feature type="repeat" description="ANK" evidence="4">
    <location>
        <begin position="74"/>
        <end position="106"/>
    </location>
</feature>
<proteinExistence type="inferred from homology"/>
<reference evidence="6 7" key="1">
    <citation type="journal article" date="2016" name="DNA Res.">
        <title>The draft genome of MD-2 pineapple using hybrid error correction of long reads.</title>
        <authorList>
            <person name="Redwan R.M."/>
            <person name="Saidin A."/>
            <person name="Kumar S.V."/>
        </authorList>
    </citation>
    <scope>NUCLEOTIDE SEQUENCE [LARGE SCALE GENOMIC DNA]</scope>
    <source>
        <strain evidence="7">cv. MD2</strain>
        <tissue evidence="6">Leaf</tissue>
    </source>
</reference>
<dbReference type="RefSeq" id="XP_020093334.1">
    <property type="nucleotide sequence ID" value="XM_020237745.1"/>
</dbReference>
<dbReference type="PRINTS" id="PR01415">
    <property type="entry name" value="ANKYRIN"/>
</dbReference>
<evidence type="ECO:0000256" key="2">
    <source>
        <dbReference type="ARBA" id="ARBA00022737"/>
    </source>
</evidence>
<accession>A0A199UIU9</accession>
<reference evidence="9" key="2">
    <citation type="submission" date="2025-04" db="UniProtKB">
        <authorList>
            <consortium name="RefSeq"/>
        </authorList>
    </citation>
    <scope>IDENTIFICATION</scope>
    <source>
        <tissue evidence="9">Leaf</tissue>
    </source>
</reference>
<protein>
    <submittedName>
        <fullName evidence="6 9">Tankyrase</fullName>
    </submittedName>
</protein>
<dbReference type="PROSITE" id="PS50088">
    <property type="entry name" value="ANK_REPEAT"/>
    <property type="match status" value="2"/>
</dbReference>
<dbReference type="Pfam" id="PF00023">
    <property type="entry name" value="Ank"/>
    <property type="match status" value="1"/>
</dbReference>
<evidence type="ECO:0000256" key="5">
    <source>
        <dbReference type="SAM" id="MobiDB-lite"/>
    </source>
</evidence>
<keyword evidence="3 4" id="KW-0040">ANK repeat</keyword>
<evidence type="ECO:0000256" key="3">
    <source>
        <dbReference type="ARBA" id="ARBA00023043"/>
    </source>
</evidence>
<dbReference type="Gene3D" id="1.25.40.20">
    <property type="entry name" value="Ankyrin repeat-containing domain"/>
    <property type="match status" value="1"/>
</dbReference>